<dbReference type="GO" id="GO:0005665">
    <property type="term" value="C:RNA polymerase II, core complex"/>
    <property type="evidence" value="ECO:0007669"/>
    <property type="project" value="TreeGrafter"/>
</dbReference>
<keyword evidence="8" id="KW-0804">Transcription</keyword>
<dbReference type="GO" id="GO:0005736">
    <property type="term" value="C:RNA polymerase I complex"/>
    <property type="evidence" value="ECO:0007669"/>
    <property type="project" value="TreeGrafter"/>
</dbReference>
<evidence type="ECO:0000256" key="9">
    <source>
        <dbReference type="ARBA" id="ARBA00023242"/>
    </source>
</evidence>
<evidence type="ECO:0000313" key="12">
    <source>
        <dbReference type="Proteomes" id="UP001438707"/>
    </source>
</evidence>
<dbReference type="GO" id="GO:0005666">
    <property type="term" value="C:RNA polymerase III complex"/>
    <property type="evidence" value="ECO:0007669"/>
    <property type="project" value="TreeGrafter"/>
</dbReference>
<keyword evidence="2" id="KW-0240">DNA-directed RNA polymerase</keyword>
<dbReference type="GO" id="GO:0003899">
    <property type="term" value="F:DNA-directed RNA polymerase activity"/>
    <property type="evidence" value="ECO:0007669"/>
    <property type="project" value="InterPro"/>
</dbReference>
<keyword evidence="4" id="KW-0808">Transferase</keyword>
<dbReference type="InterPro" id="IPR006591">
    <property type="entry name" value="RNAP_P/RPABC4"/>
</dbReference>
<dbReference type="GO" id="GO:0003677">
    <property type="term" value="F:DNA binding"/>
    <property type="evidence" value="ECO:0007669"/>
    <property type="project" value="InterPro"/>
</dbReference>
<dbReference type="PANTHER" id="PTHR12056:SF2">
    <property type="entry name" value="GEO11084P1"/>
    <property type="match status" value="1"/>
</dbReference>
<evidence type="ECO:0000256" key="10">
    <source>
        <dbReference type="ARBA" id="ARBA00025770"/>
    </source>
</evidence>
<dbReference type="Gene3D" id="2.20.28.30">
    <property type="entry name" value="RNA polymerase ii, chain L"/>
    <property type="match status" value="1"/>
</dbReference>
<dbReference type="PANTHER" id="PTHR12056">
    <property type="entry name" value="DNA-DIRECTED RNA POLYMERASES I, II, AND III"/>
    <property type="match status" value="1"/>
</dbReference>
<accession>A0AAW1RWA8</accession>
<keyword evidence="7" id="KW-0862">Zinc</keyword>
<dbReference type="Pfam" id="PF03604">
    <property type="entry name" value="Zn_ribbon_RPAB4"/>
    <property type="match status" value="1"/>
</dbReference>
<keyword evidence="12" id="KW-1185">Reference proteome</keyword>
<keyword evidence="3" id="KW-0963">Cytoplasm</keyword>
<dbReference type="EMBL" id="JALJOS010000006">
    <property type="protein sequence ID" value="KAK9838059.1"/>
    <property type="molecule type" value="Genomic_DNA"/>
</dbReference>
<evidence type="ECO:0000256" key="8">
    <source>
        <dbReference type="ARBA" id="ARBA00023163"/>
    </source>
</evidence>
<dbReference type="SMART" id="SM00659">
    <property type="entry name" value="RPOLCX"/>
    <property type="match status" value="1"/>
</dbReference>
<proteinExistence type="inferred from homology"/>
<dbReference type="GO" id="GO:0008270">
    <property type="term" value="F:zinc ion binding"/>
    <property type="evidence" value="ECO:0007669"/>
    <property type="project" value="InterPro"/>
</dbReference>
<dbReference type="InterPro" id="IPR023464">
    <property type="entry name" value="Rpo12"/>
</dbReference>
<evidence type="ECO:0000256" key="7">
    <source>
        <dbReference type="ARBA" id="ARBA00022833"/>
    </source>
</evidence>
<dbReference type="InterPro" id="IPR039747">
    <property type="entry name" value="RPABC4"/>
</dbReference>
<evidence type="ECO:0000313" key="11">
    <source>
        <dbReference type="EMBL" id="KAK9838059.1"/>
    </source>
</evidence>
<dbReference type="HAMAP" id="MF_00615">
    <property type="entry name" value="RNApol_arch_Rpo12"/>
    <property type="match status" value="1"/>
</dbReference>
<dbReference type="SUPFAM" id="SSF63393">
    <property type="entry name" value="RNA polymerase subunits"/>
    <property type="match status" value="1"/>
</dbReference>
<evidence type="ECO:0000256" key="6">
    <source>
        <dbReference type="ARBA" id="ARBA00022723"/>
    </source>
</evidence>
<gene>
    <name evidence="11" type="ORF">WJX74_010829</name>
</gene>
<dbReference type="InterPro" id="IPR029040">
    <property type="entry name" value="RPABC4/Spt4"/>
</dbReference>
<comment type="similarity">
    <text evidence="10">Belongs to the archaeal Rpo12/eukaryotic RPC10 RNA polymerase subunit family.</text>
</comment>
<protein>
    <submittedName>
        <fullName evidence="11">Uncharacterized protein</fullName>
    </submittedName>
</protein>
<keyword evidence="5" id="KW-0548">Nucleotidyltransferase</keyword>
<keyword evidence="9" id="KW-0539">Nucleus</keyword>
<dbReference type="Proteomes" id="UP001438707">
    <property type="component" value="Unassembled WGS sequence"/>
</dbReference>
<comment type="caution">
    <text evidence="11">The sequence shown here is derived from an EMBL/GenBank/DDBJ whole genome shotgun (WGS) entry which is preliminary data.</text>
</comment>
<evidence type="ECO:0000256" key="5">
    <source>
        <dbReference type="ARBA" id="ARBA00022695"/>
    </source>
</evidence>
<reference evidence="11 12" key="1">
    <citation type="journal article" date="2024" name="Nat. Commun.">
        <title>Phylogenomics reveals the evolutionary origins of lichenization in chlorophyte algae.</title>
        <authorList>
            <person name="Puginier C."/>
            <person name="Libourel C."/>
            <person name="Otte J."/>
            <person name="Skaloud P."/>
            <person name="Haon M."/>
            <person name="Grisel S."/>
            <person name="Petersen M."/>
            <person name="Berrin J.G."/>
            <person name="Delaux P.M."/>
            <person name="Dal Grande F."/>
            <person name="Keller J."/>
        </authorList>
    </citation>
    <scope>NUCLEOTIDE SEQUENCE [LARGE SCALE GENOMIC DNA]</scope>
    <source>
        <strain evidence="11 12">SAG 2145</strain>
    </source>
</reference>
<organism evidence="11 12">
    <name type="scientific">Apatococcus lobatus</name>
    <dbReference type="NCBI Taxonomy" id="904363"/>
    <lineage>
        <taxon>Eukaryota</taxon>
        <taxon>Viridiplantae</taxon>
        <taxon>Chlorophyta</taxon>
        <taxon>core chlorophytes</taxon>
        <taxon>Trebouxiophyceae</taxon>
        <taxon>Chlorellales</taxon>
        <taxon>Chlorellaceae</taxon>
        <taxon>Apatococcus</taxon>
    </lineage>
</organism>
<dbReference type="FunFam" id="2.20.28.30:FF:000002">
    <property type="entry name" value="DNA-directed RNA polymerases II, IV and V subunit 12"/>
    <property type="match status" value="1"/>
</dbReference>
<evidence type="ECO:0000256" key="2">
    <source>
        <dbReference type="ARBA" id="ARBA00022478"/>
    </source>
</evidence>
<evidence type="ECO:0000256" key="3">
    <source>
        <dbReference type="ARBA" id="ARBA00022490"/>
    </source>
</evidence>
<evidence type="ECO:0000256" key="1">
    <source>
        <dbReference type="ARBA" id="ARBA00004123"/>
    </source>
</evidence>
<name>A0AAW1RWA8_9CHLO</name>
<dbReference type="GO" id="GO:0006351">
    <property type="term" value="P:DNA-templated transcription"/>
    <property type="evidence" value="ECO:0007669"/>
    <property type="project" value="InterPro"/>
</dbReference>
<comment type="subcellular location">
    <subcellularLocation>
        <location evidence="1">Nucleus</location>
    </subcellularLocation>
</comment>
<dbReference type="AlphaFoldDB" id="A0AAW1RWA8"/>
<sequence>MASSRRPAGTGQAPDQRMEQPSLGVDYLCGDCGATVKLRPGDIIRCRDCGYRILYKKRTDRVVQFEAR</sequence>
<keyword evidence="6" id="KW-0479">Metal-binding</keyword>
<evidence type="ECO:0000256" key="4">
    <source>
        <dbReference type="ARBA" id="ARBA00022679"/>
    </source>
</evidence>